<accession>A0A3A3A5Z4</accession>
<evidence type="ECO:0000259" key="4">
    <source>
        <dbReference type="PROSITE" id="PS50053"/>
    </source>
</evidence>
<feature type="domain" description="Ubiquitin-like" evidence="4">
    <location>
        <begin position="109"/>
        <end position="178"/>
    </location>
</feature>
<dbReference type="EMBL" id="MVGC01000068">
    <property type="protein sequence ID" value="RJE24781.1"/>
    <property type="molecule type" value="Genomic_DNA"/>
</dbReference>
<evidence type="ECO:0000256" key="3">
    <source>
        <dbReference type="SAM" id="MobiDB-lite"/>
    </source>
</evidence>
<dbReference type="Proteomes" id="UP000266188">
    <property type="component" value="Unassembled WGS sequence"/>
</dbReference>
<dbReference type="PROSITE" id="PS50053">
    <property type="entry name" value="UBIQUITIN_2"/>
    <property type="match status" value="1"/>
</dbReference>
<dbReference type="FunFam" id="3.10.20.90:FF:000268">
    <property type="entry name" value="Ubiquitin-like modifier HUB1"/>
    <property type="match status" value="1"/>
</dbReference>
<feature type="compositionally biased region" description="Basic and acidic residues" evidence="3">
    <location>
        <begin position="29"/>
        <end position="90"/>
    </location>
</feature>
<evidence type="ECO:0000313" key="6">
    <source>
        <dbReference type="Proteomes" id="UP000266188"/>
    </source>
</evidence>
<keyword evidence="6" id="KW-1185">Reference proteome</keyword>
<feature type="region of interest" description="Disordered" evidence="3">
    <location>
        <begin position="1"/>
        <end position="107"/>
    </location>
</feature>
<keyword evidence="2" id="KW-0833">Ubl conjugation pathway</keyword>
<protein>
    <recommendedName>
        <fullName evidence="1">Ubiquitin-like modifier HUB1</fullName>
    </recommendedName>
</protein>
<dbReference type="InterPro" id="IPR029071">
    <property type="entry name" value="Ubiquitin-like_domsf"/>
</dbReference>
<dbReference type="InterPro" id="IPR039732">
    <property type="entry name" value="Hub1/Ubl5"/>
</dbReference>
<gene>
    <name evidence="5" type="ORF">PHISCL_02862</name>
</gene>
<feature type="compositionally biased region" description="Basic and acidic residues" evidence="3">
    <location>
        <begin position="1"/>
        <end position="22"/>
    </location>
</feature>
<dbReference type="PANTHER" id="PTHR13042">
    <property type="entry name" value="UBIQUITIN-LIKE PROTEIN 5"/>
    <property type="match status" value="1"/>
</dbReference>
<dbReference type="OrthoDB" id="3881at2759"/>
<dbReference type="SUPFAM" id="SSF54236">
    <property type="entry name" value="Ubiquitin-like"/>
    <property type="match status" value="1"/>
</dbReference>
<reference evidence="6" key="1">
    <citation type="submission" date="2017-02" db="EMBL/GenBank/DDBJ databases">
        <authorList>
            <person name="Tafer H."/>
            <person name="Lopandic K."/>
        </authorList>
    </citation>
    <scope>NUCLEOTIDE SEQUENCE [LARGE SCALE GENOMIC DNA]</scope>
    <source>
        <strain evidence="6">CBS 366.77</strain>
    </source>
</reference>
<dbReference type="Gene3D" id="3.10.20.90">
    <property type="entry name" value="Phosphatidylinositol 3-kinase Catalytic Subunit, Chain A, domain 1"/>
    <property type="match status" value="1"/>
</dbReference>
<evidence type="ECO:0000313" key="5">
    <source>
        <dbReference type="EMBL" id="RJE24781.1"/>
    </source>
</evidence>
<sequence>MDERARSRSPGRRFDSDRERPKKSSGGFRWKDKRRDDDARYGRDERRLERGYRDRPRSRSPRRERDSDRDKERQRDSDRDRKLPEGEARREKKKKEKKPAPVQSTEPMITVIVNDRLGTKASIPCLASDPIKLFKAQVAARIGREPHEILLKRQGERPFKDQLTLEDYGVSNGVQLDL</sequence>
<dbReference type="STRING" id="2070753.A0A3A3A5Z4"/>
<evidence type="ECO:0000256" key="2">
    <source>
        <dbReference type="ARBA" id="ARBA00022786"/>
    </source>
</evidence>
<dbReference type="AlphaFoldDB" id="A0A3A3A5Z4"/>
<dbReference type="InterPro" id="IPR000626">
    <property type="entry name" value="Ubiquitin-like_dom"/>
</dbReference>
<organism evidence="5 6">
    <name type="scientific">Aspergillus sclerotialis</name>
    <dbReference type="NCBI Taxonomy" id="2070753"/>
    <lineage>
        <taxon>Eukaryota</taxon>
        <taxon>Fungi</taxon>
        <taxon>Dikarya</taxon>
        <taxon>Ascomycota</taxon>
        <taxon>Pezizomycotina</taxon>
        <taxon>Eurotiomycetes</taxon>
        <taxon>Eurotiomycetidae</taxon>
        <taxon>Eurotiales</taxon>
        <taxon>Aspergillaceae</taxon>
        <taxon>Aspergillus</taxon>
        <taxon>Aspergillus subgen. Polypaecilum</taxon>
    </lineage>
</organism>
<evidence type="ECO:0000256" key="1">
    <source>
        <dbReference type="ARBA" id="ARBA00014108"/>
    </source>
</evidence>
<comment type="caution">
    <text evidence="5">The sequence shown here is derived from an EMBL/GenBank/DDBJ whole genome shotgun (WGS) entry which is preliminary data.</text>
</comment>
<proteinExistence type="predicted"/>
<name>A0A3A3A5Z4_9EURO</name>